<dbReference type="OrthoDB" id="125347at2759"/>
<feature type="compositionally biased region" description="Low complexity" evidence="1">
    <location>
        <begin position="247"/>
        <end position="256"/>
    </location>
</feature>
<protein>
    <submittedName>
        <fullName evidence="2">Uncharacterized protein</fullName>
    </submittedName>
</protein>
<sequence>MSEMYSGLHVGQRFSSLEEFKALVRSISVRQHWELRVTRSNKKSVVIGCRSSSNCFFRVVCRANKNSTYISSLQDSHSCRRNESSASKAPVRSEVSHVRFLLAEIPKLFDITTSIKAQDVVDAVKRYHGYQISMRQAQRALIRLQQQQPQGQAERAETLESSGDDHQESQLPASEEQPEGSAYSGLSGQRWMPENLQSHLVDNSVQQVDIQRNPGLRPPSLHPVPVQSHPHLHNPHPLPSVPPVQPQPDVQTQSVSTLGSSLNHQSVPHQTLYTIPTAPTQTSQRPQRPLPDAGHPSAPPPLILTNFKIEFTCTTCGAFNQTFFPNHGNVTGGSYLPQHAVASQPRDAEGSGPAAQTVQGSNSGGRVGDTHGYGTDTTAGTRGVQGPWASGGLEVPIAQTHT</sequence>
<feature type="compositionally biased region" description="Pro residues" evidence="1">
    <location>
        <begin position="236"/>
        <end position="246"/>
    </location>
</feature>
<feature type="compositionally biased region" description="Polar residues" evidence="1">
    <location>
        <begin position="257"/>
        <end position="266"/>
    </location>
</feature>
<feature type="region of interest" description="Disordered" evidence="1">
    <location>
        <begin position="143"/>
        <end position="189"/>
    </location>
</feature>
<reference evidence="2 3" key="1">
    <citation type="submission" date="2020-01" db="EMBL/GenBank/DDBJ databases">
        <title>Aspergillus terreus IFO 6365 whole genome shotgun sequence.</title>
        <authorList>
            <person name="Kanamasa S."/>
            <person name="Takahashi H."/>
        </authorList>
    </citation>
    <scope>NUCLEOTIDE SEQUENCE [LARGE SCALE GENOMIC DNA]</scope>
    <source>
        <strain evidence="2 3">IFO 6365</strain>
    </source>
</reference>
<dbReference type="Proteomes" id="UP000452235">
    <property type="component" value="Unassembled WGS sequence"/>
</dbReference>
<dbReference type="Pfam" id="PF03108">
    <property type="entry name" value="DBD_Tnp_Mut"/>
    <property type="match status" value="1"/>
</dbReference>
<feature type="compositionally biased region" description="Low complexity" evidence="1">
    <location>
        <begin position="143"/>
        <end position="153"/>
    </location>
</feature>
<evidence type="ECO:0000313" key="2">
    <source>
        <dbReference type="EMBL" id="GFF20823.1"/>
    </source>
</evidence>
<dbReference type="InterPro" id="IPR004332">
    <property type="entry name" value="Transposase_MuDR"/>
</dbReference>
<organism evidence="2 3">
    <name type="scientific">Aspergillus terreus</name>
    <dbReference type="NCBI Taxonomy" id="33178"/>
    <lineage>
        <taxon>Eukaryota</taxon>
        <taxon>Fungi</taxon>
        <taxon>Dikarya</taxon>
        <taxon>Ascomycota</taxon>
        <taxon>Pezizomycotina</taxon>
        <taxon>Eurotiomycetes</taxon>
        <taxon>Eurotiomycetidae</taxon>
        <taxon>Eurotiales</taxon>
        <taxon>Aspergillaceae</taxon>
        <taxon>Aspergillus</taxon>
        <taxon>Aspergillus subgen. Circumdati</taxon>
    </lineage>
</organism>
<accession>A0A5M3ZC60</accession>
<dbReference type="AlphaFoldDB" id="A0A5M3ZC60"/>
<evidence type="ECO:0000313" key="3">
    <source>
        <dbReference type="Proteomes" id="UP000452235"/>
    </source>
</evidence>
<feature type="region of interest" description="Disordered" evidence="1">
    <location>
        <begin position="335"/>
        <end position="402"/>
    </location>
</feature>
<proteinExistence type="predicted"/>
<dbReference type="VEuPathDB" id="FungiDB:ATEG_09662"/>
<name>A0A5M3ZC60_ASPTE</name>
<feature type="region of interest" description="Disordered" evidence="1">
    <location>
        <begin position="278"/>
        <end position="301"/>
    </location>
</feature>
<comment type="caution">
    <text evidence="2">The sequence shown here is derived from an EMBL/GenBank/DDBJ whole genome shotgun (WGS) entry which is preliminary data.</text>
</comment>
<keyword evidence="3" id="KW-1185">Reference proteome</keyword>
<feature type="compositionally biased region" description="Basic and acidic residues" evidence="1">
    <location>
        <begin position="154"/>
        <end position="168"/>
    </location>
</feature>
<feature type="region of interest" description="Disordered" evidence="1">
    <location>
        <begin position="211"/>
        <end position="266"/>
    </location>
</feature>
<dbReference type="EMBL" id="BLJY01000013">
    <property type="protein sequence ID" value="GFF20823.1"/>
    <property type="molecule type" value="Genomic_DNA"/>
</dbReference>
<gene>
    <name evidence="2" type="ORF">ATEIFO6365_0013015700</name>
</gene>
<evidence type="ECO:0000256" key="1">
    <source>
        <dbReference type="SAM" id="MobiDB-lite"/>
    </source>
</evidence>